<evidence type="ECO:0000256" key="3">
    <source>
        <dbReference type="ARBA" id="ARBA00022840"/>
    </source>
</evidence>
<dbReference type="InterPro" id="IPR003593">
    <property type="entry name" value="AAA+_ATPase"/>
</dbReference>
<sequence>MSAAIEFRDISYITKQNRALLSNISLSIEEGSVTAILGRSGSGKTTLLRTVNRMIEPTSGEVRVSNQSVQSVDIIALRRSIGYVIQETGLFPHFTVERNAGTVLESSGIPKTERIRRSHELLNAVGLDSNQFAARYPHQLSGGQRQRVGIARALAAKPSTLLMDEPFGALDPLTRIEMQDMLLQLLKSRAAQTRTTVLMVTHDLDEALYLADRIVLMDTGNLVADLTPAEFLQSQQQNVADYVRAFHRGERNRAASRGQIRTREDRA</sequence>
<dbReference type="SUPFAM" id="SSF52540">
    <property type="entry name" value="P-loop containing nucleoside triphosphate hydrolases"/>
    <property type="match status" value="1"/>
</dbReference>
<gene>
    <name evidence="5" type="ORF">ACFPT7_03560</name>
</gene>
<dbReference type="PANTHER" id="PTHR42781:SF4">
    <property type="entry name" value="SPERMIDINE_PUTRESCINE IMPORT ATP-BINDING PROTEIN POTA"/>
    <property type="match status" value="1"/>
</dbReference>
<keyword evidence="3 5" id="KW-0067">ATP-binding</keyword>
<keyword evidence="1" id="KW-0813">Transport</keyword>
<comment type="caution">
    <text evidence="5">The sequence shown here is derived from an EMBL/GenBank/DDBJ whole genome shotgun (WGS) entry which is preliminary data.</text>
</comment>
<dbReference type="PANTHER" id="PTHR42781">
    <property type="entry name" value="SPERMIDINE/PUTRESCINE IMPORT ATP-BINDING PROTEIN POTA"/>
    <property type="match status" value="1"/>
</dbReference>
<dbReference type="Proteomes" id="UP001596091">
    <property type="component" value="Unassembled WGS sequence"/>
</dbReference>
<accession>A0ABW1EBR9</accession>
<dbReference type="GO" id="GO:0005524">
    <property type="term" value="F:ATP binding"/>
    <property type="evidence" value="ECO:0007669"/>
    <property type="project" value="UniProtKB-KW"/>
</dbReference>
<dbReference type="Gene3D" id="3.40.50.300">
    <property type="entry name" value="P-loop containing nucleotide triphosphate hydrolases"/>
    <property type="match status" value="1"/>
</dbReference>
<proteinExistence type="predicted"/>
<dbReference type="EMBL" id="JBHSPH010000001">
    <property type="protein sequence ID" value="MFC5861361.1"/>
    <property type="molecule type" value="Genomic_DNA"/>
</dbReference>
<dbReference type="SMART" id="SM00382">
    <property type="entry name" value="AAA"/>
    <property type="match status" value="1"/>
</dbReference>
<evidence type="ECO:0000259" key="4">
    <source>
        <dbReference type="PROSITE" id="PS50893"/>
    </source>
</evidence>
<evidence type="ECO:0000256" key="1">
    <source>
        <dbReference type="ARBA" id="ARBA00022448"/>
    </source>
</evidence>
<dbReference type="RefSeq" id="WP_263333849.1">
    <property type="nucleotide sequence ID" value="NZ_JAGSYH010000002.1"/>
</dbReference>
<keyword evidence="6" id="KW-1185">Reference proteome</keyword>
<reference evidence="6" key="1">
    <citation type="journal article" date="2019" name="Int. J. Syst. Evol. Microbiol.">
        <title>The Global Catalogue of Microorganisms (GCM) 10K type strain sequencing project: providing services to taxonomists for standard genome sequencing and annotation.</title>
        <authorList>
            <consortium name="The Broad Institute Genomics Platform"/>
            <consortium name="The Broad Institute Genome Sequencing Center for Infectious Disease"/>
            <person name="Wu L."/>
            <person name="Ma J."/>
        </authorList>
    </citation>
    <scope>NUCLEOTIDE SEQUENCE [LARGE SCALE GENOMIC DNA]</scope>
    <source>
        <strain evidence="6">JCM 4087</strain>
    </source>
</reference>
<protein>
    <submittedName>
        <fullName evidence="5">ATP-binding cassette domain-containing protein</fullName>
    </submittedName>
</protein>
<evidence type="ECO:0000313" key="5">
    <source>
        <dbReference type="EMBL" id="MFC5861361.1"/>
    </source>
</evidence>
<organism evidence="5 6">
    <name type="scientific">Acidicapsa dinghuensis</name>
    <dbReference type="NCBI Taxonomy" id="2218256"/>
    <lineage>
        <taxon>Bacteria</taxon>
        <taxon>Pseudomonadati</taxon>
        <taxon>Acidobacteriota</taxon>
        <taxon>Terriglobia</taxon>
        <taxon>Terriglobales</taxon>
        <taxon>Acidobacteriaceae</taxon>
        <taxon>Acidicapsa</taxon>
    </lineage>
</organism>
<dbReference type="PROSITE" id="PS50893">
    <property type="entry name" value="ABC_TRANSPORTER_2"/>
    <property type="match status" value="1"/>
</dbReference>
<feature type="domain" description="ABC transporter" evidence="4">
    <location>
        <begin position="5"/>
        <end position="244"/>
    </location>
</feature>
<name>A0ABW1EBR9_9BACT</name>
<evidence type="ECO:0000313" key="6">
    <source>
        <dbReference type="Proteomes" id="UP001596091"/>
    </source>
</evidence>
<evidence type="ECO:0000256" key="2">
    <source>
        <dbReference type="ARBA" id="ARBA00022741"/>
    </source>
</evidence>
<dbReference type="InterPro" id="IPR017871">
    <property type="entry name" value="ABC_transporter-like_CS"/>
</dbReference>
<keyword evidence="2" id="KW-0547">Nucleotide-binding</keyword>
<dbReference type="Pfam" id="PF00005">
    <property type="entry name" value="ABC_tran"/>
    <property type="match status" value="1"/>
</dbReference>
<dbReference type="PROSITE" id="PS00211">
    <property type="entry name" value="ABC_TRANSPORTER_1"/>
    <property type="match status" value="1"/>
</dbReference>
<dbReference type="InterPro" id="IPR003439">
    <property type="entry name" value="ABC_transporter-like_ATP-bd"/>
</dbReference>
<dbReference type="InterPro" id="IPR027417">
    <property type="entry name" value="P-loop_NTPase"/>
</dbReference>
<dbReference type="InterPro" id="IPR050093">
    <property type="entry name" value="ABC_SmlMolc_Importer"/>
</dbReference>